<keyword evidence="2" id="KW-0472">Membrane</keyword>
<protein>
    <submittedName>
        <fullName evidence="3">(malaria parasite P. vivax) hypothetical protein</fullName>
    </submittedName>
</protein>
<dbReference type="EMBL" id="CAJZCX010000017">
    <property type="protein sequence ID" value="CAG9485280.1"/>
    <property type="molecule type" value="Genomic_DNA"/>
</dbReference>
<sequence length="313" mass="36650">MQPLDYAIQNCPLSKFIDSLDNNGELSKVEIESELHSLERNQKTKVEEFFAILSKNYSFINTHCKDIEIYCCSYLNYWLDKKKDKNDKGVNYKGWQVIEKLWNQLKNKSPFPCERKYNVKSLTEKDKCIDFMVYCVNKEELKNKCRNPGDEKGFKDVFCKNFNDYTYKYYNKFNSESFCLDCATGYNDYIPAFPESCTLYDMPKTFPKYDTSTKTISEDTSKNSIINCLQPKVSFSISTLPWKYGLYGVSSLIGFSCLSIFLYKKRIRGSFISNSPSKKITSKHADKQYSQELMKNNNSKNKHYNFSYSPTKN</sequence>
<keyword evidence="2" id="KW-1133">Transmembrane helix</keyword>
<evidence type="ECO:0000313" key="3">
    <source>
        <dbReference type="EMBL" id="CAG9485280.1"/>
    </source>
</evidence>
<comment type="caution">
    <text evidence="3">The sequence shown here is derived from an EMBL/GenBank/DDBJ whole genome shotgun (WGS) entry which is preliminary data.</text>
</comment>
<keyword evidence="2" id="KW-0812">Transmembrane</keyword>
<dbReference type="Proteomes" id="UP000779233">
    <property type="component" value="Unassembled WGS sequence"/>
</dbReference>
<organism evidence="3 4">
    <name type="scientific">Plasmodium vivax</name>
    <name type="common">malaria parasite P. vivax</name>
    <dbReference type="NCBI Taxonomy" id="5855"/>
    <lineage>
        <taxon>Eukaryota</taxon>
        <taxon>Sar</taxon>
        <taxon>Alveolata</taxon>
        <taxon>Apicomplexa</taxon>
        <taxon>Aconoidasida</taxon>
        <taxon>Haemosporida</taxon>
        <taxon>Plasmodiidae</taxon>
        <taxon>Plasmodium</taxon>
        <taxon>Plasmodium (Plasmodium)</taxon>
    </lineage>
</organism>
<evidence type="ECO:0000313" key="4">
    <source>
        <dbReference type="Proteomes" id="UP000779233"/>
    </source>
</evidence>
<evidence type="ECO:0000256" key="1">
    <source>
        <dbReference type="SAM" id="MobiDB-lite"/>
    </source>
</evidence>
<feature type="region of interest" description="Disordered" evidence="1">
    <location>
        <begin position="293"/>
        <end position="313"/>
    </location>
</feature>
<reference evidence="3" key="1">
    <citation type="submission" date="2021-09" db="EMBL/GenBank/DDBJ databases">
        <authorList>
            <consortium name="Pathogen Informatics"/>
        </authorList>
    </citation>
    <scope>NUCLEOTIDE SEQUENCE</scope>
    <source>
        <strain evidence="3">PvW1</strain>
    </source>
</reference>
<gene>
    <name evidence="3" type="ORF">PVW1_000005700</name>
</gene>
<accession>A0A8S4HG57</accession>
<proteinExistence type="predicted"/>
<dbReference type="AlphaFoldDB" id="A0A8S4HG57"/>
<name>A0A8S4HG57_PLAVI</name>
<feature type="transmembrane region" description="Helical" evidence="2">
    <location>
        <begin position="244"/>
        <end position="263"/>
    </location>
</feature>
<evidence type="ECO:0000256" key="2">
    <source>
        <dbReference type="SAM" id="Phobius"/>
    </source>
</evidence>